<keyword evidence="8" id="KW-0812">Transmembrane</keyword>
<evidence type="ECO:0000256" key="8">
    <source>
        <dbReference type="SAM" id="Phobius"/>
    </source>
</evidence>
<feature type="transmembrane region" description="Helical" evidence="8">
    <location>
        <begin position="89"/>
        <end position="109"/>
    </location>
</feature>
<keyword evidence="6" id="KW-0902">Two-component regulatory system</keyword>
<keyword evidence="8" id="KW-1133">Transmembrane helix</keyword>
<feature type="transmembrane region" description="Helical" evidence="8">
    <location>
        <begin position="28"/>
        <end position="45"/>
    </location>
</feature>
<protein>
    <recommendedName>
        <fullName evidence="2">histidine kinase</fullName>
        <ecNumber evidence="2">2.7.13.3</ecNumber>
    </recommendedName>
</protein>
<dbReference type="Gene3D" id="3.30.565.10">
    <property type="entry name" value="Histidine kinase-like ATPase, C-terminal domain"/>
    <property type="match status" value="1"/>
</dbReference>
<feature type="transmembrane region" description="Helical" evidence="8">
    <location>
        <begin position="140"/>
        <end position="159"/>
    </location>
</feature>
<feature type="transmembrane region" description="Helical" evidence="8">
    <location>
        <begin position="115"/>
        <end position="133"/>
    </location>
</feature>
<evidence type="ECO:0000256" key="6">
    <source>
        <dbReference type="ARBA" id="ARBA00023012"/>
    </source>
</evidence>
<dbReference type="InterPro" id="IPR004358">
    <property type="entry name" value="Sig_transdc_His_kin-like_C"/>
</dbReference>
<dbReference type="InterPro" id="IPR005467">
    <property type="entry name" value="His_kinase_dom"/>
</dbReference>
<dbReference type="EMBL" id="QFPP01000001">
    <property type="protein sequence ID" value="PZQ78429.1"/>
    <property type="molecule type" value="Genomic_DNA"/>
</dbReference>
<evidence type="ECO:0000259" key="10">
    <source>
        <dbReference type="PROSITE" id="PS50110"/>
    </source>
</evidence>
<dbReference type="SUPFAM" id="SSF47384">
    <property type="entry name" value="Homodimeric domain of signal transducing histidine kinase"/>
    <property type="match status" value="1"/>
</dbReference>
<proteinExistence type="predicted"/>
<dbReference type="GO" id="GO:0000155">
    <property type="term" value="F:phosphorelay sensor kinase activity"/>
    <property type="evidence" value="ECO:0007669"/>
    <property type="project" value="InterPro"/>
</dbReference>
<dbReference type="SMART" id="SM00387">
    <property type="entry name" value="HATPase_c"/>
    <property type="match status" value="1"/>
</dbReference>
<evidence type="ECO:0000259" key="9">
    <source>
        <dbReference type="PROSITE" id="PS50109"/>
    </source>
</evidence>
<evidence type="ECO:0000256" key="2">
    <source>
        <dbReference type="ARBA" id="ARBA00012438"/>
    </source>
</evidence>
<dbReference type="SUPFAM" id="SSF55874">
    <property type="entry name" value="ATPase domain of HSP90 chaperone/DNA topoisomerase II/histidine kinase"/>
    <property type="match status" value="1"/>
</dbReference>
<feature type="transmembrane region" description="Helical" evidence="8">
    <location>
        <begin position="165"/>
        <end position="183"/>
    </location>
</feature>
<name>A0A2W5QPY4_VARPD</name>
<dbReference type="PROSITE" id="PS50109">
    <property type="entry name" value="HIS_KIN"/>
    <property type="match status" value="1"/>
</dbReference>
<accession>A0A2W5QPY4</accession>
<keyword evidence="5" id="KW-0418">Kinase</keyword>
<dbReference type="InterPro" id="IPR001789">
    <property type="entry name" value="Sig_transdc_resp-reg_receiver"/>
</dbReference>
<reference evidence="11 12" key="1">
    <citation type="submission" date="2017-08" db="EMBL/GenBank/DDBJ databases">
        <title>Infants hospitalized years apart are colonized by the same room-sourced microbial strains.</title>
        <authorList>
            <person name="Brooks B."/>
            <person name="Olm M.R."/>
            <person name="Firek B.A."/>
            <person name="Baker R."/>
            <person name="Thomas B.C."/>
            <person name="Morowitz M.J."/>
            <person name="Banfield J.F."/>
        </authorList>
    </citation>
    <scope>NUCLEOTIDE SEQUENCE [LARGE SCALE GENOMIC DNA]</scope>
    <source>
        <strain evidence="11">S2_005_003_R2_41</strain>
    </source>
</reference>
<dbReference type="SUPFAM" id="SSF52172">
    <property type="entry name" value="CheY-like"/>
    <property type="match status" value="1"/>
</dbReference>
<dbReference type="Gene3D" id="1.10.287.130">
    <property type="match status" value="1"/>
</dbReference>
<dbReference type="InterPro" id="IPR011006">
    <property type="entry name" value="CheY-like_superfamily"/>
</dbReference>
<comment type="catalytic activity">
    <reaction evidence="1">
        <text>ATP + protein L-histidine = ADP + protein N-phospho-L-histidine.</text>
        <dbReference type="EC" id="2.7.13.3"/>
    </reaction>
</comment>
<dbReference type="Proteomes" id="UP000249135">
    <property type="component" value="Unassembled WGS sequence"/>
</dbReference>
<dbReference type="InterPro" id="IPR003594">
    <property type="entry name" value="HATPase_dom"/>
</dbReference>
<evidence type="ECO:0000313" key="12">
    <source>
        <dbReference type="Proteomes" id="UP000249135"/>
    </source>
</evidence>
<evidence type="ECO:0000256" key="7">
    <source>
        <dbReference type="PROSITE-ProRule" id="PRU00169"/>
    </source>
</evidence>
<evidence type="ECO:0000256" key="4">
    <source>
        <dbReference type="ARBA" id="ARBA00022679"/>
    </source>
</evidence>
<dbReference type="PROSITE" id="PS50110">
    <property type="entry name" value="RESPONSE_REGULATORY"/>
    <property type="match status" value="1"/>
</dbReference>
<dbReference type="Pfam" id="PF00512">
    <property type="entry name" value="HisKA"/>
    <property type="match status" value="1"/>
</dbReference>
<evidence type="ECO:0000256" key="3">
    <source>
        <dbReference type="ARBA" id="ARBA00022553"/>
    </source>
</evidence>
<dbReference type="SMART" id="SM00388">
    <property type="entry name" value="HisKA"/>
    <property type="match status" value="1"/>
</dbReference>
<keyword evidence="8" id="KW-0472">Membrane</keyword>
<feature type="modified residue" description="4-aspartylphosphate" evidence="7">
    <location>
        <position position="520"/>
    </location>
</feature>
<dbReference type="SMART" id="SM00448">
    <property type="entry name" value="REC"/>
    <property type="match status" value="1"/>
</dbReference>
<dbReference type="Pfam" id="PF02518">
    <property type="entry name" value="HATPase_c"/>
    <property type="match status" value="1"/>
</dbReference>
<dbReference type="PRINTS" id="PR00344">
    <property type="entry name" value="BCTRLSENSOR"/>
</dbReference>
<dbReference type="AlphaFoldDB" id="A0A2W5QPY4"/>
<evidence type="ECO:0000256" key="5">
    <source>
        <dbReference type="ARBA" id="ARBA00022777"/>
    </source>
</evidence>
<feature type="domain" description="Histidine kinase" evidence="9">
    <location>
        <begin position="233"/>
        <end position="446"/>
    </location>
</feature>
<dbReference type="PANTHER" id="PTHR43711">
    <property type="entry name" value="TWO-COMPONENT HISTIDINE KINASE"/>
    <property type="match status" value="1"/>
</dbReference>
<dbReference type="InterPro" id="IPR036890">
    <property type="entry name" value="HATPase_C_sf"/>
</dbReference>
<dbReference type="CDD" id="cd16922">
    <property type="entry name" value="HATPase_EvgS-ArcB-TorS-like"/>
    <property type="match status" value="1"/>
</dbReference>
<sequence>MSSGIGSTYSREVVHELVVLHARVLRRMPLVQALLVAGLALAIGGEVPTPGLLVWAALTLAIETGRCVFARRLLQPGARFDPYREHRRLVALAVLAGLGDGLAGVLFLPRLSLENQALLGVVLFAIPAAGVAVSMSSRFIAGSFALAVIAPSCAAWGLVRPPQMVTVLALGALYCGLLILVAVESERLLLRSVTIRHERDRVVQDLERRNADVREAVERAEQAAHSRTRVLASASHDLRQPLHALSVYSAILAADPSPDTLREVGRSIDQIVRSLGQLLHGLLDLSRLAASHYVPERQLFALDALVADVCAEYESAAQAKGLALHATLAPTALHGDAMGYARIVRNLVDNAIKYTDTGGVRVTLLRDGGEAVLTVSDTGRGIPDAETSRVFEEFYQVGNPSRDRSQGVGLGLAIVRRLAELMGGEVSVASRLGEGTTFTLRVPDAHVPEPVAAPAPPAPAPMPTPRSAGRVYLVDDETDIRDSMALLLQMWGLQVSTASGTAEAQALFARHGRPDVLVADLRLRSEEHGAALADRMREQYGPFETLIVTGETSSAALREANASGYPMLQKPVDSHLLRQAVDAALARAAAWAEPTTATDDLAFRLGKPVACQHEH</sequence>
<dbReference type="EC" id="2.7.13.3" evidence="2"/>
<keyword evidence="4" id="KW-0808">Transferase</keyword>
<organism evidence="11 12">
    <name type="scientific">Variovorax paradoxus</name>
    <dbReference type="NCBI Taxonomy" id="34073"/>
    <lineage>
        <taxon>Bacteria</taxon>
        <taxon>Pseudomonadati</taxon>
        <taxon>Pseudomonadota</taxon>
        <taxon>Betaproteobacteria</taxon>
        <taxon>Burkholderiales</taxon>
        <taxon>Comamonadaceae</taxon>
        <taxon>Variovorax</taxon>
    </lineage>
</organism>
<dbReference type="CDD" id="cd00082">
    <property type="entry name" value="HisKA"/>
    <property type="match status" value="1"/>
</dbReference>
<keyword evidence="3 7" id="KW-0597">Phosphoprotein</keyword>
<feature type="domain" description="Response regulatory" evidence="10">
    <location>
        <begin position="470"/>
        <end position="585"/>
    </location>
</feature>
<dbReference type="Pfam" id="PF00072">
    <property type="entry name" value="Response_reg"/>
    <property type="match status" value="1"/>
</dbReference>
<dbReference type="InterPro" id="IPR036097">
    <property type="entry name" value="HisK_dim/P_sf"/>
</dbReference>
<dbReference type="PANTHER" id="PTHR43711:SF26">
    <property type="entry name" value="SENSOR HISTIDINE KINASE RCSC"/>
    <property type="match status" value="1"/>
</dbReference>
<dbReference type="Gene3D" id="3.40.50.2300">
    <property type="match status" value="1"/>
</dbReference>
<evidence type="ECO:0000313" key="11">
    <source>
        <dbReference type="EMBL" id="PZQ78429.1"/>
    </source>
</evidence>
<dbReference type="InterPro" id="IPR003661">
    <property type="entry name" value="HisK_dim/P_dom"/>
</dbReference>
<gene>
    <name evidence="11" type="ORF">DI563_00165</name>
</gene>
<evidence type="ECO:0000256" key="1">
    <source>
        <dbReference type="ARBA" id="ARBA00000085"/>
    </source>
</evidence>
<comment type="caution">
    <text evidence="11">The sequence shown here is derived from an EMBL/GenBank/DDBJ whole genome shotgun (WGS) entry which is preliminary data.</text>
</comment>
<dbReference type="InterPro" id="IPR050736">
    <property type="entry name" value="Sensor_HK_Regulatory"/>
</dbReference>